<dbReference type="PANTHER" id="PTHR45833:SF1">
    <property type="entry name" value="METHIONINE SYNTHASE"/>
    <property type="match status" value="1"/>
</dbReference>
<dbReference type="AlphaFoldDB" id="A0A5K7YV47"/>
<sequence>MILLADNLRITQPAIGRAVERLDPGPIRRLARACRQAGAGAIDINSGPLSRAPEEKMTFLVRTVQESVDLPIVLDTANPRAMAAGLAACSGRAAINGISQEPEKMARILPLVRQHEGDIIAYLLRPDGQVPVDAAGRMEAAIALFDTLQRADIRPERILFDPVVVPLAWQDGNRQNMAVLEVIRTLPDLLGYPVRTIAGLSNLTTGAPDPEARCRYQKAFLPMLAAAGIDTILMNVLDPAILDIARSSRNITGGEIFTWQ</sequence>
<keyword evidence="9" id="KW-1185">Reference proteome</keyword>
<dbReference type="KEGG" id="dalk:DSCA_62150"/>
<evidence type="ECO:0000256" key="5">
    <source>
        <dbReference type="ARBA" id="ARBA00022723"/>
    </source>
</evidence>
<dbReference type="PANTHER" id="PTHR45833">
    <property type="entry name" value="METHIONINE SYNTHASE"/>
    <property type="match status" value="1"/>
</dbReference>
<dbReference type="GO" id="GO:0046653">
    <property type="term" value="P:tetrahydrofolate metabolic process"/>
    <property type="evidence" value="ECO:0007669"/>
    <property type="project" value="TreeGrafter"/>
</dbReference>
<dbReference type="PROSITE" id="PS50972">
    <property type="entry name" value="PTERIN_BINDING"/>
    <property type="match status" value="1"/>
</dbReference>
<comment type="similarity">
    <text evidence="1">Belongs to the vitamin-B12 dependent methionine synthase family.</text>
</comment>
<dbReference type="OrthoDB" id="5416636at2"/>
<dbReference type="GO" id="GO:0050667">
    <property type="term" value="P:homocysteine metabolic process"/>
    <property type="evidence" value="ECO:0007669"/>
    <property type="project" value="TreeGrafter"/>
</dbReference>
<gene>
    <name evidence="8" type="ORF">DSCA_62150</name>
</gene>
<keyword evidence="4 8" id="KW-0808">Transferase</keyword>
<evidence type="ECO:0000313" key="8">
    <source>
        <dbReference type="EMBL" id="BBO72285.1"/>
    </source>
</evidence>
<dbReference type="Pfam" id="PF00809">
    <property type="entry name" value="Pterin_bind"/>
    <property type="match status" value="1"/>
</dbReference>
<dbReference type="InterPro" id="IPR050554">
    <property type="entry name" value="Met_Synthase/Corrinoid"/>
</dbReference>
<keyword evidence="6" id="KW-0170">Cobalt</keyword>
<evidence type="ECO:0000256" key="1">
    <source>
        <dbReference type="ARBA" id="ARBA00010398"/>
    </source>
</evidence>
<keyword evidence="3" id="KW-0846">Cobalamin</keyword>
<dbReference type="GO" id="GO:0008705">
    <property type="term" value="F:methionine synthase activity"/>
    <property type="evidence" value="ECO:0007669"/>
    <property type="project" value="TreeGrafter"/>
</dbReference>
<accession>A0A5K7YV47</accession>
<evidence type="ECO:0000256" key="6">
    <source>
        <dbReference type="ARBA" id="ARBA00023285"/>
    </source>
</evidence>
<reference evidence="8 9" key="1">
    <citation type="submission" date="2019-11" db="EMBL/GenBank/DDBJ databases">
        <title>Comparative genomics of hydrocarbon-degrading Desulfosarcina strains.</title>
        <authorList>
            <person name="Watanabe M."/>
            <person name="Kojima H."/>
            <person name="Fukui M."/>
        </authorList>
    </citation>
    <scope>NUCLEOTIDE SEQUENCE [LARGE SCALE GENOMIC DNA]</scope>
    <source>
        <strain evidence="8 9">PL12</strain>
    </source>
</reference>
<feature type="domain" description="Pterin-binding" evidence="7">
    <location>
        <begin position="1"/>
        <end position="252"/>
    </location>
</feature>
<dbReference type="InterPro" id="IPR011005">
    <property type="entry name" value="Dihydropteroate_synth-like_sf"/>
</dbReference>
<evidence type="ECO:0000313" key="9">
    <source>
        <dbReference type="Proteomes" id="UP000427906"/>
    </source>
</evidence>
<proteinExistence type="inferred from homology"/>
<name>A0A5K7YV47_9BACT</name>
<keyword evidence="5" id="KW-0479">Metal-binding</keyword>
<dbReference type="Proteomes" id="UP000427906">
    <property type="component" value="Chromosome"/>
</dbReference>
<dbReference type="Gene3D" id="3.20.20.20">
    <property type="entry name" value="Dihydropteroate synthase-like"/>
    <property type="match status" value="1"/>
</dbReference>
<dbReference type="InterPro" id="IPR000489">
    <property type="entry name" value="Pterin-binding_dom"/>
</dbReference>
<evidence type="ECO:0000256" key="3">
    <source>
        <dbReference type="ARBA" id="ARBA00022628"/>
    </source>
</evidence>
<dbReference type="GO" id="GO:0032259">
    <property type="term" value="P:methylation"/>
    <property type="evidence" value="ECO:0007669"/>
    <property type="project" value="UniProtKB-KW"/>
</dbReference>
<dbReference type="EMBL" id="AP021874">
    <property type="protein sequence ID" value="BBO72285.1"/>
    <property type="molecule type" value="Genomic_DNA"/>
</dbReference>
<dbReference type="GO" id="GO:0005829">
    <property type="term" value="C:cytosol"/>
    <property type="evidence" value="ECO:0007669"/>
    <property type="project" value="TreeGrafter"/>
</dbReference>
<evidence type="ECO:0000256" key="2">
    <source>
        <dbReference type="ARBA" id="ARBA00022603"/>
    </source>
</evidence>
<dbReference type="GO" id="GO:0046872">
    <property type="term" value="F:metal ion binding"/>
    <property type="evidence" value="ECO:0007669"/>
    <property type="project" value="UniProtKB-KW"/>
</dbReference>
<dbReference type="RefSeq" id="WP_155320003.1">
    <property type="nucleotide sequence ID" value="NZ_AP021874.1"/>
</dbReference>
<evidence type="ECO:0000259" key="7">
    <source>
        <dbReference type="PROSITE" id="PS50972"/>
    </source>
</evidence>
<organism evidence="8 9">
    <name type="scientific">Desulfosarcina alkanivorans</name>
    <dbReference type="NCBI Taxonomy" id="571177"/>
    <lineage>
        <taxon>Bacteria</taxon>
        <taxon>Pseudomonadati</taxon>
        <taxon>Thermodesulfobacteriota</taxon>
        <taxon>Desulfobacteria</taxon>
        <taxon>Desulfobacterales</taxon>
        <taxon>Desulfosarcinaceae</taxon>
        <taxon>Desulfosarcina</taxon>
    </lineage>
</organism>
<evidence type="ECO:0000256" key="4">
    <source>
        <dbReference type="ARBA" id="ARBA00022679"/>
    </source>
</evidence>
<keyword evidence="2 8" id="KW-0489">Methyltransferase</keyword>
<dbReference type="GO" id="GO:0031419">
    <property type="term" value="F:cobalamin binding"/>
    <property type="evidence" value="ECO:0007669"/>
    <property type="project" value="UniProtKB-KW"/>
</dbReference>
<dbReference type="SUPFAM" id="SSF51717">
    <property type="entry name" value="Dihydropteroate synthetase-like"/>
    <property type="match status" value="1"/>
</dbReference>
<protein>
    <submittedName>
        <fullName evidence="8">Methyltetrahydrofolate--corrinoid methyltransferase</fullName>
    </submittedName>
</protein>